<evidence type="ECO:0000256" key="2">
    <source>
        <dbReference type="SAM" id="SignalP"/>
    </source>
</evidence>
<feature type="compositionally biased region" description="Polar residues" evidence="1">
    <location>
        <begin position="40"/>
        <end position="59"/>
    </location>
</feature>
<protein>
    <recommendedName>
        <fullName evidence="5">Secreted protein</fullName>
    </recommendedName>
</protein>
<feature type="chain" id="PRO_5013969453" description="Secreted protein" evidence="2">
    <location>
        <begin position="22"/>
        <end position="100"/>
    </location>
</feature>
<proteinExistence type="predicted"/>
<dbReference type="OrthoDB" id="5838291at2759"/>
<evidence type="ECO:0000313" key="3">
    <source>
        <dbReference type="EMBL" id="PIC46443.1"/>
    </source>
</evidence>
<name>A0A2G5V3S9_9PELO</name>
<dbReference type="Proteomes" id="UP000230233">
    <property type="component" value="Chromosome II"/>
</dbReference>
<evidence type="ECO:0000256" key="1">
    <source>
        <dbReference type="SAM" id="MobiDB-lite"/>
    </source>
</evidence>
<evidence type="ECO:0000313" key="4">
    <source>
        <dbReference type="Proteomes" id="UP000230233"/>
    </source>
</evidence>
<dbReference type="AlphaFoldDB" id="A0A2G5V3S9"/>
<keyword evidence="4" id="KW-1185">Reference proteome</keyword>
<accession>A0A2G5V3S9</accession>
<sequence>MVLPFLIFCTTLSLKIHITLSKSVGDSSDLPDFLNDTDVTSSSLESSTHIPSSTMNPSSRPRPVIGMDLHCPSIENAVSTCPKGMLLFKLQCLKVTRLLG</sequence>
<keyword evidence="2" id="KW-0732">Signal</keyword>
<gene>
    <name evidence="3" type="primary">Cni-F58F12.4</name>
    <name evidence="3" type="synonym">Cnig_chr_II.g6136</name>
    <name evidence="3" type="ORF">B9Z55_006136</name>
</gene>
<feature type="signal peptide" evidence="2">
    <location>
        <begin position="1"/>
        <end position="21"/>
    </location>
</feature>
<comment type="caution">
    <text evidence="3">The sequence shown here is derived from an EMBL/GenBank/DDBJ whole genome shotgun (WGS) entry which is preliminary data.</text>
</comment>
<evidence type="ECO:0008006" key="5">
    <source>
        <dbReference type="Google" id="ProtNLM"/>
    </source>
</evidence>
<reference evidence="4" key="1">
    <citation type="submission" date="2017-10" db="EMBL/GenBank/DDBJ databases">
        <title>Rapid genome shrinkage in a self-fertile nematode reveals novel sperm competition proteins.</title>
        <authorList>
            <person name="Yin D."/>
            <person name="Schwarz E.M."/>
            <person name="Thomas C.G."/>
            <person name="Felde R.L."/>
            <person name="Korf I.F."/>
            <person name="Cutter A.D."/>
            <person name="Schartner C.M."/>
            <person name="Ralston E.J."/>
            <person name="Meyer B.J."/>
            <person name="Haag E.S."/>
        </authorList>
    </citation>
    <scope>NUCLEOTIDE SEQUENCE [LARGE SCALE GENOMIC DNA]</scope>
    <source>
        <strain evidence="4">JU1422</strain>
    </source>
</reference>
<organism evidence="3 4">
    <name type="scientific">Caenorhabditis nigoni</name>
    <dbReference type="NCBI Taxonomy" id="1611254"/>
    <lineage>
        <taxon>Eukaryota</taxon>
        <taxon>Metazoa</taxon>
        <taxon>Ecdysozoa</taxon>
        <taxon>Nematoda</taxon>
        <taxon>Chromadorea</taxon>
        <taxon>Rhabditida</taxon>
        <taxon>Rhabditina</taxon>
        <taxon>Rhabditomorpha</taxon>
        <taxon>Rhabditoidea</taxon>
        <taxon>Rhabditidae</taxon>
        <taxon>Peloderinae</taxon>
        <taxon>Caenorhabditis</taxon>
    </lineage>
</organism>
<dbReference type="EMBL" id="PDUG01000002">
    <property type="protein sequence ID" value="PIC46443.1"/>
    <property type="molecule type" value="Genomic_DNA"/>
</dbReference>
<feature type="region of interest" description="Disordered" evidence="1">
    <location>
        <begin position="40"/>
        <end position="61"/>
    </location>
</feature>